<protein>
    <submittedName>
        <fullName evidence="2">Uncharacterized protein</fullName>
    </submittedName>
</protein>
<feature type="compositionally biased region" description="Basic and acidic residues" evidence="1">
    <location>
        <begin position="12"/>
        <end position="27"/>
    </location>
</feature>
<dbReference type="InParanoid" id="F4WF59"/>
<dbReference type="Proteomes" id="UP000007755">
    <property type="component" value="Unassembled WGS sequence"/>
</dbReference>
<evidence type="ECO:0000313" key="3">
    <source>
        <dbReference type="Proteomes" id="UP000007755"/>
    </source>
</evidence>
<evidence type="ECO:0000256" key="1">
    <source>
        <dbReference type="SAM" id="MobiDB-lite"/>
    </source>
</evidence>
<dbReference type="AlphaFoldDB" id="F4WF59"/>
<keyword evidence="3" id="KW-1185">Reference proteome</keyword>
<accession>F4WF59</accession>
<name>F4WF59_ACREC</name>
<organism evidence="3">
    <name type="scientific">Acromyrmex echinatior</name>
    <name type="common">Panamanian leafcutter ant</name>
    <name type="synonym">Acromyrmex octospinosus echinatior</name>
    <dbReference type="NCBI Taxonomy" id="103372"/>
    <lineage>
        <taxon>Eukaryota</taxon>
        <taxon>Metazoa</taxon>
        <taxon>Ecdysozoa</taxon>
        <taxon>Arthropoda</taxon>
        <taxon>Hexapoda</taxon>
        <taxon>Insecta</taxon>
        <taxon>Pterygota</taxon>
        <taxon>Neoptera</taxon>
        <taxon>Endopterygota</taxon>
        <taxon>Hymenoptera</taxon>
        <taxon>Apocrita</taxon>
        <taxon>Aculeata</taxon>
        <taxon>Formicoidea</taxon>
        <taxon>Formicidae</taxon>
        <taxon>Myrmicinae</taxon>
        <taxon>Acromyrmex</taxon>
    </lineage>
</organism>
<proteinExistence type="predicted"/>
<feature type="region of interest" description="Disordered" evidence="1">
    <location>
        <begin position="1"/>
        <end position="27"/>
    </location>
</feature>
<evidence type="ECO:0000313" key="2">
    <source>
        <dbReference type="EMBL" id="EGI67110.1"/>
    </source>
</evidence>
<sequence>MWCDVSQGRQEGGCKGKEDDEAKLAEGERRGGLRTVWAGEVGGISGERAKRGVENERQRQLDSAVGFGTRRGLPESAAEARVVRMEHGGEWRGRWSEKVGGGGTEGERSPEAAGCLLFAWPAPRGNLASARRRLGGDTFITNHQGAASSWLPRRQQPDLL</sequence>
<reference evidence="2" key="1">
    <citation type="submission" date="2011-02" db="EMBL/GenBank/DDBJ databases">
        <title>The genome of the leaf-cutting ant Acromyrmex echinatior suggests key adaptations to social evolution and fungus farming.</title>
        <authorList>
            <person name="Nygaard S."/>
            <person name="Zhang G."/>
        </authorList>
    </citation>
    <scope>NUCLEOTIDE SEQUENCE</scope>
</reference>
<gene>
    <name evidence="2" type="ORF">G5I_04266</name>
</gene>
<dbReference type="EMBL" id="GL888115">
    <property type="protein sequence ID" value="EGI67110.1"/>
    <property type="molecule type" value="Genomic_DNA"/>
</dbReference>